<sequence length="1168" mass="121549">MTDPKIRYDIEAGIKGEPDVGQLAATVRSLGESLEGGLKQQAIEAANALDLLGARKDAVQNFAELRRTTAQLTTELDQATASVDRLGTELPQAAAATARFAEAEARARAALDGATADLKEQQTAMAALRTEYTGSARSSDAYREANAQLLVSVKDLRTNLTQKRAELAAASAATRTAETAERALSTEYEKTVASSRKLSGELGNKSRALEASRAALESHGIAADKLASVERDLGVAIAQVRERVAGLAPAFAQAAQASSTAAARQVADARTVRDGVRGIGDELRRIQTIATVAVGGGFIGGMVKDVAATADEFKNLQARIKLATGEGGNFEQAFRGVTQVALATNSALEGTGTLFARLAKTGTDAGLSTQAASAQALGLTETINQAVQLSGSSADASAAAVTQLIQGLQSGVLRGEEFNSVMEQAPRLAQALAQGLNVTTGELRKMANEGALTSATVITALTKQADTVKAEFDKLPATVGRSLQNLSTQWTLYVGASDNGMASSANVAKVIDGLAHNLDTLVSVLFAAGKAWAAIKIAGLAADVYRWATASAAATAAVQANTAAVGINTAAHVTNAAAQRASAAAGNAAGAAGGVVAAGASKASGAVGGLISGLARVNIYLAVLANAKELGTWLGESAAKWAGYGKEIERANEALQLQEEYAKSNAAQQRQMAIALQEARDKQFELSKEATGLIGRFDEMRTKGDSAADAIAKIGKDFDLASVKGIADASAVLDKLAADGKLTAQQFQDAWAQALKGEDLAVFETKARAAFAGTTREVERMAQVLDGSAREAIRRTGLEWDVLAGGSGKASRSAINDTEAIITSLDRLKAAGVDTSTALVASIGRGIETADSQKSIDALRGQIEAVRKQLGDKIADGLLAQLNVQADAVRVKLEQLKPGIQSVAEAMSLFGLKSAEALRTTAASSREAYDVLRNSGQATATQLRTAFTKMAEDAIAANKGMAPSWLETEDAILRNKEAVEGFGQAAVDGYGRASRAARQFRQDAATIGLDPRQDKRGQAPGVIPSGGQEIKSTTGSTREERLAGQNAVDNSLMFTLRDKLKAGQLDAGDVQSLKTVIGALRQNAQINNDIDKKGSFISLEGRRDDAAWQATRRQFEDAVKRLEGGEKSTKHEVELKVPSGASDSFNMGSEEDAKKLIGLLGRAKGRSS</sequence>
<evidence type="ECO:0000256" key="2">
    <source>
        <dbReference type="SAM" id="MobiDB-lite"/>
    </source>
</evidence>
<gene>
    <name evidence="4" type="ORF">D3H34_15370</name>
</gene>
<dbReference type="Proteomes" id="UP000265619">
    <property type="component" value="Unassembled WGS sequence"/>
</dbReference>
<reference evidence="4 5" key="1">
    <citation type="submission" date="2018-09" db="EMBL/GenBank/DDBJ databases">
        <title>Acidovorax cavernicola nov. sp. isolated from Gruta de las Maravillas (Aracena, Spain).</title>
        <authorList>
            <person name="Jurado V."/>
            <person name="Gutierrez-Patricio S."/>
            <person name="Gonzalez-Pimentel J.L."/>
            <person name="Miller A.Z."/>
            <person name="Laiz L."/>
            <person name="Saiz-Jimenez C."/>
        </authorList>
    </citation>
    <scope>NUCLEOTIDE SEQUENCE [LARGE SCALE GENOMIC DNA]</scope>
    <source>
        <strain evidence="4 5">1011MAR4D40.2</strain>
    </source>
</reference>
<dbReference type="OrthoDB" id="363355at2"/>
<organism evidence="4 5">
    <name type="scientific">Acidovorax cavernicola</name>
    <dbReference type="NCBI Taxonomy" id="1675792"/>
    <lineage>
        <taxon>Bacteria</taxon>
        <taxon>Pseudomonadati</taxon>
        <taxon>Pseudomonadota</taxon>
        <taxon>Betaproteobacteria</taxon>
        <taxon>Burkholderiales</taxon>
        <taxon>Comamonadaceae</taxon>
        <taxon>Acidovorax</taxon>
    </lineage>
</organism>
<dbReference type="Pfam" id="PF20155">
    <property type="entry name" value="TMP_3"/>
    <property type="match status" value="1"/>
</dbReference>
<feature type="domain" description="Tape measure protein N-terminal" evidence="3">
    <location>
        <begin position="305"/>
        <end position="498"/>
    </location>
</feature>
<accession>A0A9X8GV01</accession>
<evidence type="ECO:0000256" key="1">
    <source>
        <dbReference type="SAM" id="Coils"/>
    </source>
</evidence>
<protein>
    <submittedName>
        <fullName evidence="4">Phage tail protein</fullName>
    </submittedName>
</protein>
<dbReference type="InterPro" id="IPR013491">
    <property type="entry name" value="Tape_meas_N"/>
</dbReference>
<feature type="region of interest" description="Disordered" evidence="2">
    <location>
        <begin position="1011"/>
        <end position="1036"/>
    </location>
</feature>
<evidence type="ECO:0000313" key="5">
    <source>
        <dbReference type="Proteomes" id="UP000265619"/>
    </source>
</evidence>
<keyword evidence="5" id="KW-1185">Reference proteome</keyword>
<dbReference type="NCBIfam" id="TIGR02675">
    <property type="entry name" value="tape_meas_nterm"/>
    <property type="match status" value="1"/>
</dbReference>
<dbReference type="AlphaFoldDB" id="A0A9X8GV01"/>
<name>A0A9X8GV01_9BURK</name>
<dbReference type="PANTHER" id="PTHR45615">
    <property type="entry name" value="MYOSIN HEAVY CHAIN, NON-MUSCLE"/>
    <property type="match status" value="1"/>
</dbReference>
<feature type="coiled-coil region" evidence="1">
    <location>
        <begin position="111"/>
        <end position="173"/>
    </location>
</feature>
<comment type="caution">
    <text evidence="4">The sequence shown here is derived from an EMBL/GenBank/DDBJ whole genome shotgun (WGS) entry which is preliminary data.</text>
</comment>
<keyword evidence="1" id="KW-0175">Coiled coil</keyword>
<dbReference type="RefSeq" id="WP_119554400.1">
    <property type="nucleotide sequence ID" value="NZ_QXMN01000017.1"/>
</dbReference>
<evidence type="ECO:0000259" key="3">
    <source>
        <dbReference type="Pfam" id="PF20155"/>
    </source>
</evidence>
<dbReference type="PANTHER" id="PTHR45615:SF66">
    <property type="entry name" value="CARD DOMAIN-CONTAINING PROTEIN"/>
    <property type="match status" value="1"/>
</dbReference>
<evidence type="ECO:0000313" key="4">
    <source>
        <dbReference type="EMBL" id="RIX79118.1"/>
    </source>
</evidence>
<proteinExistence type="predicted"/>
<dbReference type="EMBL" id="QXMN01000017">
    <property type="protein sequence ID" value="RIX79118.1"/>
    <property type="molecule type" value="Genomic_DNA"/>
</dbReference>